<feature type="region of interest" description="Disordered" evidence="1">
    <location>
        <begin position="186"/>
        <end position="209"/>
    </location>
</feature>
<evidence type="ECO:0000313" key="4">
    <source>
        <dbReference type="Proteomes" id="UP001082899"/>
    </source>
</evidence>
<evidence type="ECO:0000313" key="3">
    <source>
        <dbReference type="EMBL" id="MCY0388535.1"/>
    </source>
</evidence>
<dbReference type="EMBL" id="JAPMXC010000005">
    <property type="protein sequence ID" value="MCY0388535.1"/>
    <property type="molecule type" value="Genomic_DNA"/>
</dbReference>
<dbReference type="Proteomes" id="UP001082899">
    <property type="component" value="Unassembled WGS sequence"/>
</dbReference>
<organism evidence="3 4">
    <name type="scientific">Robbsia betulipollinis</name>
    <dbReference type="NCBI Taxonomy" id="2981849"/>
    <lineage>
        <taxon>Bacteria</taxon>
        <taxon>Pseudomonadati</taxon>
        <taxon>Pseudomonadota</taxon>
        <taxon>Betaproteobacteria</taxon>
        <taxon>Burkholderiales</taxon>
        <taxon>Burkholderiaceae</taxon>
        <taxon>Robbsia</taxon>
    </lineage>
</organism>
<feature type="chain" id="PRO_5045563756" evidence="2">
    <location>
        <begin position="25"/>
        <end position="209"/>
    </location>
</feature>
<dbReference type="NCBIfam" id="NF047650">
    <property type="entry name" value="lipo_NMCC_0638"/>
    <property type="match status" value="1"/>
</dbReference>
<evidence type="ECO:0000256" key="2">
    <source>
        <dbReference type="SAM" id="SignalP"/>
    </source>
</evidence>
<name>A0ABT3ZRG5_9BURK</name>
<keyword evidence="4" id="KW-1185">Reference proteome</keyword>
<dbReference type="RefSeq" id="WP_267848428.1">
    <property type="nucleotide sequence ID" value="NZ_JAPMXC010000005.1"/>
</dbReference>
<protein>
    <submittedName>
        <fullName evidence="3">Uncharacterized protein</fullName>
    </submittedName>
</protein>
<evidence type="ECO:0000256" key="1">
    <source>
        <dbReference type="SAM" id="MobiDB-lite"/>
    </source>
</evidence>
<accession>A0ABT3ZRG5</accession>
<sequence length="209" mass="22534">MNFTKNFAVVLAFASVWAGPNANAADEPEARFFMQAFSSLCSASVADPSALRAKLSRLPQLPPENARHFLAGHPGDAWPLPYDGKIGNFVLVLTSDKPLCAVYARRLDVQAAALLFDRTLSHSPKPSVVVEKHPEIDANSPVNGKIHTVSYTWDVSGNTDKKILFMMTTSAAADAKIQAIASASMLKEGEQPTKTANPFSDTQDHPSQP</sequence>
<keyword evidence="2" id="KW-0732">Signal</keyword>
<gene>
    <name evidence="3" type="ORF">OVY01_15200</name>
</gene>
<feature type="signal peptide" evidence="2">
    <location>
        <begin position="1"/>
        <end position="24"/>
    </location>
</feature>
<proteinExistence type="predicted"/>
<comment type="caution">
    <text evidence="3">The sequence shown here is derived from an EMBL/GenBank/DDBJ whole genome shotgun (WGS) entry which is preliminary data.</text>
</comment>
<feature type="compositionally biased region" description="Polar residues" evidence="1">
    <location>
        <begin position="192"/>
        <end position="209"/>
    </location>
</feature>
<reference evidence="3" key="1">
    <citation type="submission" date="2022-11" db="EMBL/GenBank/DDBJ databases">
        <title>Robbsia betulipollinis sp. nov., isolated from pollen of birch (Betula pendula).</title>
        <authorList>
            <person name="Shi H."/>
            <person name="Ambika Manirajan B."/>
            <person name="Ratering S."/>
            <person name="Geissler-Plaum R."/>
            <person name="Schnell S."/>
        </authorList>
    </citation>
    <scope>NUCLEOTIDE SEQUENCE</scope>
    <source>
        <strain evidence="3">Bb-Pol-6</strain>
    </source>
</reference>